<reference evidence="2" key="1">
    <citation type="journal article" date="2020" name="bioRxiv">
        <title>Whole genome comparisons of ergot fungi reveals the divergence and evolution of species within the genus Claviceps are the result of varying mechanisms driving genome evolution and host range expansion.</title>
        <authorList>
            <person name="Wyka S.A."/>
            <person name="Mondo S.J."/>
            <person name="Liu M."/>
            <person name="Dettman J."/>
            <person name="Nalam V."/>
            <person name="Broders K.D."/>
        </authorList>
    </citation>
    <scope>NUCLEOTIDE SEQUENCE</scope>
    <source>
        <strain evidence="2">CCC 489</strain>
    </source>
</reference>
<evidence type="ECO:0000313" key="3">
    <source>
        <dbReference type="Proteomes" id="UP000811619"/>
    </source>
</evidence>
<gene>
    <name evidence="2" type="ORF">E4U42_005481</name>
</gene>
<keyword evidence="3" id="KW-1185">Reference proteome</keyword>
<feature type="compositionally biased region" description="Polar residues" evidence="1">
    <location>
        <begin position="1"/>
        <end position="20"/>
    </location>
</feature>
<evidence type="ECO:0000313" key="2">
    <source>
        <dbReference type="EMBL" id="KAG5929557.1"/>
    </source>
</evidence>
<evidence type="ECO:0000256" key="1">
    <source>
        <dbReference type="SAM" id="MobiDB-lite"/>
    </source>
</evidence>
<proteinExistence type="predicted"/>
<accession>A0A8K0JC63</accession>
<dbReference type="OrthoDB" id="5049336at2759"/>
<sequence length="153" mass="16793">MDTLSTSDTYSGSQHITAGQESDGKLNAYHNDLIDPLMMMSGTRNSSTAAETQPYFGVSQHILPTIFGSAYDHIDNEQIMNNTNGNMGWPVSRNMPSNMNVMMQVSDIQNTDLAHSEEDAVISGLWEDNFGRIEPSLDGNGSQSEWLLPFGNS</sequence>
<protein>
    <submittedName>
        <fullName evidence="2">Uncharacterized protein</fullName>
    </submittedName>
</protein>
<comment type="caution">
    <text evidence="2">The sequence shown here is derived from an EMBL/GenBank/DDBJ whole genome shotgun (WGS) entry which is preliminary data.</text>
</comment>
<feature type="region of interest" description="Disordered" evidence="1">
    <location>
        <begin position="1"/>
        <end position="23"/>
    </location>
</feature>
<dbReference type="AlphaFoldDB" id="A0A8K0JC63"/>
<dbReference type="EMBL" id="SRPY01000052">
    <property type="protein sequence ID" value="KAG5929557.1"/>
    <property type="molecule type" value="Genomic_DNA"/>
</dbReference>
<name>A0A8K0JC63_9HYPO</name>
<dbReference type="Proteomes" id="UP000811619">
    <property type="component" value="Unassembled WGS sequence"/>
</dbReference>
<organism evidence="2 3">
    <name type="scientific">Claviceps africana</name>
    <dbReference type="NCBI Taxonomy" id="83212"/>
    <lineage>
        <taxon>Eukaryota</taxon>
        <taxon>Fungi</taxon>
        <taxon>Dikarya</taxon>
        <taxon>Ascomycota</taxon>
        <taxon>Pezizomycotina</taxon>
        <taxon>Sordariomycetes</taxon>
        <taxon>Hypocreomycetidae</taxon>
        <taxon>Hypocreales</taxon>
        <taxon>Clavicipitaceae</taxon>
        <taxon>Claviceps</taxon>
    </lineage>
</organism>